<keyword evidence="3" id="KW-1185">Reference proteome</keyword>
<dbReference type="CDD" id="cd01741">
    <property type="entry name" value="GATase1_1"/>
    <property type="match status" value="1"/>
</dbReference>
<dbReference type="SUPFAM" id="SSF52317">
    <property type="entry name" value="Class I glutamine amidotransferase-like"/>
    <property type="match status" value="1"/>
</dbReference>
<reference evidence="2 3" key="1">
    <citation type="submission" date="2020-08" db="EMBL/GenBank/DDBJ databases">
        <title>Genomic Encyclopedia of Type Strains, Phase IV (KMG-IV): sequencing the most valuable type-strain genomes for metagenomic binning, comparative biology and taxonomic classification.</title>
        <authorList>
            <person name="Goeker M."/>
        </authorList>
    </citation>
    <scope>NUCLEOTIDE SEQUENCE [LARGE SCALE GENOMIC DNA]</scope>
    <source>
        <strain evidence="2 3">DSM 27026</strain>
    </source>
</reference>
<dbReference type="GO" id="GO:0005829">
    <property type="term" value="C:cytosol"/>
    <property type="evidence" value="ECO:0007669"/>
    <property type="project" value="TreeGrafter"/>
</dbReference>
<comment type="caution">
    <text evidence="2">The sequence shown here is derived from an EMBL/GenBank/DDBJ whole genome shotgun (WGS) entry which is preliminary data.</text>
</comment>
<dbReference type="PANTHER" id="PTHR42695:SF5">
    <property type="entry name" value="GLUTAMINE AMIDOTRANSFERASE YLR126C-RELATED"/>
    <property type="match status" value="1"/>
</dbReference>
<dbReference type="InterPro" id="IPR029062">
    <property type="entry name" value="Class_I_gatase-like"/>
</dbReference>
<dbReference type="GO" id="GO:0003922">
    <property type="term" value="F:GMP synthase (glutamine-hydrolyzing) activity"/>
    <property type="evidence" value="ECO:0007669"/>
    <property type="project" value="UniProtKB-EC"/>
</dbReference>
<evidence type="ECO:0000313" key="2">
    <source>
        <dbReference type="EMBL" id="MBB5373355.1"/>
    </source>
</evidence>
<accession>A0A840VJK8</accession>
<evidence type="ECO:0000313" key="3">
    <source>
        <dbReference type="Proteomes" id="UP000553706"/>
    </source>
</evidence>
<dbReference type="EC" id="6.3.5.2" evidence="2"/>
<feature type="domain" description="Glutamine amidotransferase" evidence="1">
    <location>
        <begin position="47"/>
        <end position="188"/>
    </location>
</feature>
<sequence>MKILGIAGGGVRSSEEAGVLADEIAARGHELFWASRLAGDELPADDGPYDGLILFGGEISVADPEHAPYFNAVAALIHKFDDHGKPVLGSCLGAQTVAYAFGGEVRPLGFLEFGFTTLSPVLAAADDPLLGHLDGAIELFEMHSDTFSLPPSATLLMQGGAVRNQAFRVGKNCYGFQCHFEATPKIADAWIGRELRLSARFAPGELEAMERKLEGDFVVYGPAQTSFANNVVDRWLELCAREKAKRELAVQVS</sequence>
<name>A0A840VJK8_9PROT</name>
<proteinExistence type="predicted"/>
<protein>
    <submittedName>
        <fullName evidence="2">GMP synthase (Glutamine-hydrolyzing)</fullName>
        <ecNumber evidence="2">6.3.5.2</ecNumber>
    </submittedName>
</protein>
<dbReference type="PANTHER" id="PTHR42695">
    <property type="entry name" value="GLUTAMINE AMIDOTRANSFERASE YLR126C-RELATED"/>
    <property type="match status" value="1"/>
</dbReference>
<evidence type="ECO:0000259" key="1">
    <source>
        <dbReference type="Pfam" id="PF00117"/>
    </source>
</evidence>
<dbReference type="EMBL" id="JACHFJ010000006">
    <property type="protein sequence ID" value="MBB5373355.1"/>
    <property type="molecule type" value="Genomic_DNA"/>
</dbReference>
<dbReference type="AlphaFoldDB" id="A0A840VJK8"/>
<organism evidence="2 3">
    <name type="scientific">Acidocella aromatica</name>
    <dbReference type="NCBI Taxonomy" id="1303579"/>
    <lineage>
        <taxon>Bacteria</taxon>
        <taxon>Pseudomonadati</taxon>
        <taxon>Pseudomonadota</taxon>
        <taxon>Alphaproteobacteria</taxon>
        <taxon>Acetobacterales</taxon>
        <taxon>Acidocellaceae</taxon>
        <taxon>Acidocella</taxon>
    </lineage>
</organism>
<dbReference type="InterPro" id="IPR044992">
    <property type="entry name" value="ChyE-like"/>
</dbReference>
<dbReference type="Proteomes" id="UP000553706">
    <property type="component" value="Unassembled WGS sequence"/>
</dbReference>
<keyword evidence="2" id="KW-0436">Ligase</keyword>
<dbReference type="Gene3D" id="3.40.50.880">
    <property type="match status" value="1"/>
</dbReference>
<dbReference type="Pfam" id="PF00117">
    <property type="entry name" value="GATase"/>
    <property type="match status" value="1"/>
</dbReference>
<dbReference type="RefSeq" id="WP_183266366.1">
    <property type="nucleotide sequence ID" value="NZ_JACHFJ010000006.1"/>
</dbReference>
<gene>
    <name evidence="2" type="ORF">HNP71_001615</name>
</gene>
<dbReference type="InterPro" id="IPR017926">
    <property type="entry name" value="GATASE"/>
</dbReference>
<dbReference type="PROSITE" id="PS51273">
    <property type="entry name" value="GATASE_TYPE_1"/>
    <property type="match status" value="1"/>
</dbReference>